<evidence type="ECO:0000313" key="5">
    <source>
        <dbReference type="Proteomes" id="UP000286100"/>
    </source>
</evidence>
<evidence type="ECO:0000256" key="1">
    <source>
        <dbReference type="ARBA" id="ARBA00023002"/>
    </source>
</evidence>
<dbReference type="PANTHER" id="PTHR30137:SF8">
    <property type="entry name" value="BLR5498 PROTEIN"/>
    <property type="match status" value="1"/>
</dbReference>
<organism evidence="4 5">
    <name type="scientific">Sphingomonas cavernae</name>
    <dbReference type="NCBI Taxonomy" id="2320861"/>
    <lineage>
        <taxon>Bacteria</taxon>
        <taxon>Pseudomonadati</taxon>
        <taxon>Pseudomonadota</taxon>
        <taxon>Alphaproteobacteria</taxon>
        <taxon>Sphingomonadales</taxon>
        <taxon>Sphingomonadaceae</taxon>
        <taxon>Sphingomonas</taxon>
    </lineage>
</organism>
<name>A0A418WPH6_9SPHN</name>
<feature type="domain" description="Luciferase-like" evidence="3">
    <location>
        <begin position="17"/>
        <end position="292"/>
    </location>
</feature>
<dbReference type="Gene3D" id="3.20.20.30">
    <property type="entry name" value="Luciferase-like domain"/>
    <property type="match status" value="1"/>
</dbReference>
<evidence type="ECO:0000256" key="2">
    <source>
        <dbReference type="ARBA" id="ARBA00023033"/>
    </source>
</evidence>
<evidence type="ECO:0000313" key="4">
    <source>
        <dbReference type="EMBL" id="RJF93135.1"/>
    </source>
</evidence>
<protein>
    <submittedName>
        <fullName evidence="4">LLM class flavin-dependent oxidoreductase</fullName>
    </submittedName>
</protein>
<keyword evidence="5" id="KW-1185">Reference proteome</keyword>
<proteinExistence type="predicted"/>
<accession>A0A418WPH6</accession>
<dbReference type="GO" id="GO:0005829">
    <property type="term" value="C:cytosol"/>
    <property type="evidence" value="ECO:0007669"/>
    <property type="project" value="TreeGrafter"/>
</dbReference>
<keyword evidence="1" id="KW-0560">Oxidoreductase</keyword>
<dbReference type="InterPro" id="IPR011251">
    <property type="entry name" value="Luciferase-like_dom"/>
</dbReference>
<keyword evidence="2" id="KW-0503">Monooxygenase</keyword>
<reference evidence="4 5" key="1">
    <citation type="submission" date="2018-09" db="EMBL/GenBank/DDBJ databases">
        <authorList>
            <person name="Zhu H."/>
        </authorList>
    </citation>
    <scope>NUCLEOTIDE SEQUENCE [LARGE SCALE GENOMIC DNA]</scope>
    <source>
        <strain evidence="4 5">K2R01-6</strain>
    </source>
</reference>
<dbReference type="Pfam" id="PF00296">
    <property type="entry name" value="Bac_luciferase"/>
    <property type="match status" value="1"/>
</dbReference>
<comment type="caution">
    <text evidence="4">The sequence shown here is derived from an EMBL/GenBank/DDBJ whole genome shotgun (WGS) entry which is preliminary data.</text>
</comment>
<dbReference type="Proteomes" id="UP000286100">
    <property type="component" value="Unassembled WGS sequence"/>
</dbReference>
<dbReference type="EMBL" id="QYUM01000002">
    <property type="protein sequence ID" value="RJF93135.1"/>
    <property type="molecule type" value="Genomic_DNA"/>
</dbReference>
<dbReference type="InterPro" id="IPR050766">
    <property type="entry name" value="Bact_Lucif_Oxidored"/>
</dbReference>
<dbReference type="RefSeq" id="WP_119759414.1">
    <property type="nucleotide sequence ID" value="NZ_QYUM01000002.1"/>
</dbReference>
<dbReference type="GO" id="GO:0004497">
    <property type="term" value="F:monooxygenase activity"/>
    <property type="evidence" value="ECO:0007669"/>
    <property type="project" value="UniProtKB-KW"/>
</dbReference>
<dbReference type="GO" id="GO:0016705">
    <property type="term" value="F:oxidoreductase activity, acting on paired donors, with incorporation or reduction of molecular oxygen"/>
    <property type="evidence" value="ECO:0007669"/>
    <property type="project" value="InterPro"/>
</dbReference>
<dbReference type="InterPro" id="IPR036661">
    <property type="entry name" value="Luciferase-like_sf"/>
</dbReference>
<evidence type="ECO:0000259" key="3">
    <source>
        <dbReference type="Pfam" id="PF00296"/>
    </source>
</evidence>
<dbReference type="SUPFAM" id="SSF51679">
    <property type="entry name" value="Bacterial luciferase-like"/>
    <property type="match status" value="1"/>
</dbReference>
<dbReference type="PANTHER" id="PTHR30137">
    <property type="entry name" value="LUCIFERASE-LIKE MONOOXYGENASE"/>
    <property type="match status" value="1"/>
</dbReference>
<gene>
    <name evidence="4" type="ORF">D3876_01850</name>
</gene>
<sequence>MKFSIIYEAQMVDTSRENEARTFHETIEQSLLAEEMGFDNVWAVEHTALTQYAHMSAPETFLAFLAGKTTRLGIGHGVVCLPPAMNHPVKVAERIATLDILSNGRVHFGMGKGGTQQEAGTFGYDLAALQPMIDESMYLIPKIMVQDEIEHDGEYIQIPRRPIHPKPYQDPHPPLYMACTRSDALITAGGRGIGALVLGFAGPEDIAKKNAIYREAFANRKAEDQVGFRPTEHLAALCPALVLDDREKARRIGLRGQRFFVESLAYWYQGGPKPTVEDLSGDEQAAVLQAEKEAVVAYLSEEKITIGTEHTGGYEEVQDAYGRPEDCIRYVQRLFDAGADEILFLFQMGAVPHEVIMETIRNIGEKVIPHFREQQALAAE</sequence>
<dbReference type="AlphaFoldDB" id="A0A418WPH6"/>
<dbReference type="OrthoDB" id="9776438at2"/>